<evidence type="ECO:0000313" key="3">
    <source>
        <dbReference type="Proteomes" id="UP000183994"/>
    </source>
</evidence>
<name>A0A1M6SB26_9BACT</name>
<evidence type="ECO:0000256" key="1">
    <source>
        <dbReference type="ARBA" id="ARBA00005534"/>
    </source>
</evidence>
<dbReference type="Proteomes" id="UP000183994">
    <property type="component" value="Unassembled WGS sequence"/>
</dbReference>
<dbReference type="SUPFAM" id="SSF111038">
    <property type="entry name" value="YjbQ-like"/>
    <property type="match status" value="1"/>
</dbReference>
<dbReference type="AlphaFoldDB" id="A0A1M6SB26"/>
<dbReference type="InterPro" id="IPR035917">
    <property type="entry name" value="YjbQ-like_sf"/>
</dbReference>
<dbReference type="OrthoDB" id="9801725at2"/>
<gene>
    <name evidence="2" type="ORF">SAMN02745216_03409</name>
</gene>
<evidence type="ECO:0000313" key="2">
    <source>
        <dbReference type="EMBL" id="SHK41890.1"/>
    </source>
</evidence>
<dbReference type="InterPro" id="IPR001602">
    <property type="entry name" value="UPF0047_YjbQ-like"/>
</dbReference>
<dbReference type="STRING" id="1121393.SAMN02745216_03409"/>
<dbReference type="EMBL" id="FQZU01000024">
    <property type="protein sequence ID" value="SHK41890.1"/>
    <property type="molecule type" value="Genomic_DNA"/>
</dbReference>
<proteinExistence type="inferred from homology"/>
<accession>A0A1M6SB26</accession>
<keyword evidence="3" id="KW-1185">Reference proteome</keyword>
<dbReference type="PANTHER" id="PTHR30615">
    <property type="entry name" value="UNCHARACTERIZED PROTEIN YJBQ-RELATED"/>
    <property type="match status" value="1"/>
</dbReference>
<organism evidence="2 3">
    <name type="scientific">Desulfatibacillum alkenivorans DSM 16219</name>
    <dbReference type="NCBI Taxonomy" id="1121393"/>
    <lineage>
        <taxon>Bacteria</taxon>
        <taxon>Pseudomonadati</taxon>
        <taxon>Thermodesulfobacteriota</taxon>
        <taxon>Desulfobacteria</taxon>
        <taxon>Desulfobacterales</taxon>
        <taxon>Desulfatibacillaceae</taxon>
        <taxon>Desulfatibacillum</taxon>
    </lineage>
</organism>
<reference evidence="3" key="1">
    <citation type="submission" date="2016-11" db="EMBL/GenBank/DDBJ databases">
        <authorList>
            <person name="Varghese N."/>
            <person name="Submissions S."/>
        </authorList>
    </citation>
    <scope>NUCLEOTIDE SEQUENCE [LARGE SCALE GENOMIC DNA]</scope>
    <source>
        <strain evidence="3">DSM 16219</strain>
    </source>
</reference>
<dbReference type="NCBIfam" id="TIGR00149">
    <property type="entry name" value="TIGR00149_YjbQ"/>
    <property type="match status" value="1"/>
</dbReference>
<dbReference type="PIRSF" id="PIRSF004681">
    <property type="entry name" value="UCP004681"/>
    <property type="match status" value="1"/>
</dbReference>
<protein>
    <submittedName>
        <fullName evidence="2">Secondary thiamine-phosphate synthase enzyme</fullName>
    </submittedName>
</protein>
<dbReference type="PROSITE" id="PS01314">
    <property type="entry name" value="UPF0047"/>
    <property type="match status" value="1"/>
</dbReference>
<dbReference type="Gene3D" id="2.60.120.460">
    <property type="entry name" value="YjbQ-like"/>
    <property type="match status" value="1"/>
</dbReference>
<comment type="similarity">
    <text evidence="1">Belongs to the UPF0047 family.</text>
</comment>
<sequence length="128" mass="13982">MQFTVSTRSRTEMVDITSRVQDFVREEGVQDGAVMVFVPHTTAGVTINESADPDVARDIIMALNILVPGDLDYRHAEGNSPAHIKSSMMGSSVLVEVSGGRLVLGTWQGVFFCEFDGPRTRKVRVVAL</sequence>
<dbReference type="Pfam" id="PF01894">
    <property type="entry name" value="YjbQ"/>
    <property type="match status" value="1"/>
</dbReference>
<dbReference type="PANTHER" id="PTHR30615:SF8">
    <property type="entry name" value="UPF0047 PROTEIN C4A8.02C"/>
    <property type="match status" value="1"/>
</dbReference>